<keyword evidence="2" id="KW-1133">Transmembrane helix</keyword>
<evidence type="ECO:0000259" key="3">
    <source>
        <dbReference type="PROSITE" id="PS50041"/>
    </source>
</evidence>
<dbReference type="InterPro" id="IPR016186">
    <property type="entry name" value="C-type_lectin-like/link_sf"/>
</dbReference>
<name>A0A3Q1HXC8_9TELE</name>
<dbReference type="Gene3D" id="3.10.100.10">
    <property type="entry name" value="Mannose-Binding Protein A, subunit A"/>
    <property type="match status" value="1"/>
</dbReference>
<evidence type="ECO:0000256" key="2">
    <source>
        <dbReference type="SAM" id="Phobius"/>
    </source>
</evidence>
<keyword evidence="2" id="KW-0812">Transmembrane</keyword>
<dbReference type="Proteomes" id="UP000257200">
    <property type="component" value="Unplaced"/>
</dbReference>
<dbReference type="Pfam" id="PF00059">
    <property type="entry name" value="Lectin_C"/>
    <property type="match status" value="1"/>
</dbReference>
<evidence type="ECO:0000313" key="5">
    <source>
        <dbReference type="Proteomes" id="UP000257200"/>
    </source>
</evidence>
<accession>A0A3Q1HXC8</accession>
<evidence type="ECO:0000313" key="4">
    <source>
        <dbReference type="Ensembl" id="ENSAPOP00000032330.1"/>
    </source>
</evidence>
<reference evidence="4" key="1">
    <citation type="submission" date="2025-08" db="UniProtKB">
        <authorList>
            <consortium name="Ensembl"/>
        </authorList>
    </citation>
    <scope>IDENTIFICATION</scope>
</reference>
<dbReference type="InParanoid" id="A0A3Q1HXC8"/>
<organism evidence="4 5">
    <name type="scientific">Acanthochromis polyacanthus</name>
    <name type="common">spiny chromis</name>
    <dbReference type="NCBI Taxonomy" id="80966"/>
    <lineage>
        <taxon>Eukaryota</taxon>
        <taxon>Metazoa</taxon>
        <taxon>Chordata</taxon>
        <taxon>Craniata</taxon>
        <taxon>Vertebrata</taxon>
        <taxon>Euteleostomi</taxon>
        <taxon>Actinopterygii</taxon>
        <taxon>Neopterygii</taxon>
        <taxon>Teleostei</taxon>
        <taxon>Neoteleostei</taxon>
        <taxon>Acanthomorphata</taxon>
        <taxon>Ovalentaria</taxon>
        <taxon>Pomacentridae</taxon>
        <taxon>Acanthochromis</taxon>
    </lineage>
</organism>
<dbReference type="SUPFAM" id="SSF56436">
    <property type="entry name" value="C-type lectin-like"/>
    <property type="match status" value="1"/>
</dbReference>
<evidence type="ECO:0000256" key="1">
    <source>
        <dbReference type="ARBA" id="ARBA00004401"/>
    </source>
</evidence>
<dbReference type="STRING" id="80966.ENSAPOP00000032330"/>
<dbReference type="AlphaFoldDB" id="A0A3Q1HXC8"/>
<keyword evidence="5" id="KW-1185">Reference proteome</keyword>
<dbReference type="SMART" id="SM00034">
    <property type="entry name" value="CLECT"/>
    <property type="match status" value="1"/>
</dbReference>
<feature type="domain" description="C-type lectin" evidence="3">
    <location>
        <begin position="131"/>
        <end position="234"/>
    </location>
</feature>
<keyword evidence="2" id="KW-0472">Membrane</keyword>
<sequence>MSSNIYEDPNVTASARYSKGVGKDRRDRLERVVDIYESTDAFIDHRVDASARDGGAHSQNHFPPVQRYPFRAATLCLALLCFLLLLGMTFLSHFYSTLVLKNNQLIKDVELKSQADSECETDDNNSRWMKFKCHCYYTSTEMKTWAESREDCKEKGADLVVINNKMEQKYIHDLNKHGDSWIGLEVVTDGDWKQNWQWVDRSSLTGFTAWNKEVNLIPVKETKVYIDLQGKWNNASSGAKYWICERQI</sequence>
<dbReference type="PROSITE" id="PS50041">
    <property type="entry name" value="C_TYPE_LECTIN_2"/>
    <property type="match status" value="1"/>
</dbReference>
<proteinExistence type="predicted"/>
<dbReference type="InterPro" id="IPR016187">
    <property type="entry name" value="CTDL_fold"/>
</dbReference>
<dbReference type="GO" id="GO:0005886">
    <property type="term" value="C:plasma membrane"/>
    <property type="evidence" value="ECO:0007669"/>
    <property type="project" value="UniProtKB-SubCell"/>
</dbReference>
<dbReference type="GeneTree" id="ENSGT00940000167252"/>
<protein>
    <submittedName>
        <fullName evidence="4">CD209 antigen-like protein E</fullName>
    </submittedName>
</protein>
<dbReference type="PANTHER" id="PTHR45710">
    <property type="entry name" value="C-TYPE LECTIN DOMAIN-CONTAINING PROTEIN 180"/>
    <property type="match status" value="1"/>
</dbReference>
<dbReference type="InterPro" id="IPR050828">
    <property type="entry name" value="C-type_lectin/matrix_domain"/>
</dbReference>
<feature type="transmembrane region" description="Helical" evidence="2">
    <location>
        <begin position="72"/>
        <end position="95"/>
    </location>
</feature>
<dbReference type="InterPro" id="IPR001304">
    <property type="entry name" value="C-type_lectin-like"/>
</dbReference>
<comment type="subcellular location">
    <subcellularLocation>
        <location evidence="1">Cell membrane</location>
        <topology evidence="1">Single-pass type II membrane protein</topology>
    </subcellularLocation>
</comment>
<reference evidence="4" key="2">
    <citation type="submission" date="2025-09" db="UniProtKB">
        <authorList>
            <consortium name="Ensembl"/>
        </authorList>
    </citation>
    <scope>IDENTIFICATION</scope>
</reference>
<dbReference type="PANTHER" id="PTHR45710:SF39">
    <property type="entry name" value="C-TYPE LECTIN DOMAIN FAMILY 4 MEMBER M"/>
    <property type="match status" value="1"/>
</dbReference>
<dbReference type="Ensembl" id="ENSAPOT00000026152.1">
    <property type="protein sequence ID" value="ENSAPOP00000032330.1"/>
    <property type="gene ID" value="ENSAPOG00000020139.1"/>
</dbReference>
<dbReference type="FunCoup" id="A0A3Q1HXC8">
    <property type="interactions" value="275"/>
</dbReference>